<dbReference type="EMBL" id="JBHUIP010000016">
    <property type="protein sequence ID" value="MFD2265202.1"/>
    <property type="molecule type" value="Genomic_DNA"/>
</dbReference>
<dbReference type="Pfam" id="PF05368">
    <property type="entry name" value="NmrA"/>
    <property type="match status" value="1"/>
</dbReference>
<protein>
    <submittedName>
        <fullName evidence="2">SDR family oxidoreductase</fullName>
    </submittedName>
</protein>
<evidence type="ECO:0000259" key="1">
    <source>
        <dbReference type="Pfam" id="PF05368"/>
    </source>
</evidence>
<dbReference type="RefSeq" id="WP_379878374.1">
    <property type="nucleotide sequence ID" value="NZ_JBHUIP010000016.1"/>
</dbReference>
<evidence type="ECO:0000313" key="3">
    <source>
        <dbReference type="Proteomes" id="UP001597295"/>
    </source>
</evidence>
<gene>
    <name evidence="2" type="ORF">ACFSM5_20030</name>
</gene>
<accession>A0ABW5DVQ8</accession>
<sequence>MSILIIGGTGVVGREILRTLSKSGLRARVLMRDPQLDLPLGMEAVKGDLSRPNTLEPALQGVSRVFLLNALTQDETQQGLNAVAAAKQANVRRIVYLSVHRCHEALHIPHFATKQPVVAAIKASGMEWSILEPNNFFQNDGAFFTHAIAGGGVYPQPLGSVGISRVDTRDIAEAAVNCLTRDGFTDRHWPLVGPEALTGARIAAAYTRLLGRKVQYAGDNLDAWDMAFKPFLPDWLRHDFRIMYEHFQARGLKASAEDLAACRWVVGHPPRSFDDYLHDVFLPIAERLTAPA</sequence>
<dbReference type="Gene3D" id="3.40.50.720">
    <property type="entry name" value="NAD(P)-binding Rossmann-like Domain"/>
    <property type="match status" value="1"/>
</dbReference>
<dbReference type="PANTHER" id="PTHR43162:SF1">
    <property type="entry name" value="PRESTALK A DIFFERENTIATION PROTEIN A"/>
    <property type="match status" value="1"/>
</dbReference>
<dbReference type="InterPro" id="IPR036291">
    <property type="entry name" value="NAD(P)-bd_dom_sf"/>
</dbReference>
<feature type="domain" description="NmrA-like" evidence="1">
    <location>
        <begin position="3"/>
        <end position="217"/>
    </location>
</feature>
<dbReference type="SUPFAM" id="SSF51735">
    <property type="entry name" value="NAD(P)-binding Rossmann-fold domains"/>
    <property type="match status" value="1"/>
</dbReference>
<proteinExistence type="predicted"/>
<reference evidence="3" key="1">
    <citation type="journal article" date="2019" name="Int. J. Syst. Evol. Microbiol.">
        <title>The Global Catalogue of Microorganisms (GCM) 10K type strain sequencing project: providing services to taxonomists for standard genome sequencing and annotation.</title>
        <authorList>
            <consortium name="The Broad Institute Genomics Platform"/>
            <consortium name="The Broad Institute Genome Sequencing Center for Infectious Disease"/>
            <person name="Wu L."/>
            <person name="Ma J."/>
        </authorList>
    </citation>
    <scope>NUCLEOTIDE SEQUENCE [LARGE SCALE GENOMIC DNA]</scope>
    <source>
        <strain evidence="3">CGMCC 1.19062</strain>
    </source>
</reference>
<dbReference type="Gene3D" id="3.90.25.10">
    <property type="entry name" value="UDP-galactose 4-epimerase, domain 1"/>
    <property type="match status" value="1"/>
</dbReference>
<evidence type="ECO:0000313" key="2">
    <source>
        <dbReference type="EMBL" id="MFD2265202.1"/>
    </source>
</evidence>
<dbReference type="PANTHER" id="PTHR43162">
    <property type="match status" value="1"/>
</dbReference>
<organism evidence="2 3">
    <name type="scientific">Lacibacterium aquatile</name>
    <dbReference type="NCBI Taxonomy" id="1168082"/>
    <lineage>
        <taxon>Bacteria</taxon>
        <taxon>Pseudomonadati</taxon>
        <taxon>Pseudomonadota</taxon>
        <taxon>Alphaproteobacteria</taxon>
        <taxon>Rhodospirillales</taxon>
        <taxon>Rhodospirillaceae</taxon>
    </lineage>
</organism>
<dbReference type="InterPro" id="IPR008030">
    <property type="entry name" value="NmrA-like"/>
</dbReference>
<dbReference type="Proteomes" id="UP001597295">
    <property type="component" value="Unassembled WGS sequence"/>
</dbReference>
<dbReference type="InterPro" id="IPR051604">
    <property type="entry name" value="Ergot_Alk_Oxidoreductase"/>
</dbReference>
<keyword evidence="3" id="KW-1185">Reference proteome</keyword>
<name>A0ABW5DVQ8_9PROT</name>
<comment type="caution">
    <text evidence="2">The sequence shown here is derived from an EMBL/GenBank/DDBJ whole genome shotgun (WGS) entry which is preliminary data.</text>
</comment>